<dbReference type="EMBL" id="DWZJ01000051">
    <property type="protein sequence ID" value="HJB13267.1"/>
    <property type="molecule type" value="Genomic_DNA"/>
</dbReference>
<evidence type="ECO:0000313" key="2">
    <source>
        <dbReference type="EMBL" id="HJB13267.1"/>
    </source>
</evidence>
<evidence type="ECO:0000259" key="1">
    <source>
        <dbReference type="Pfam" id="PF26011"/>
    </source>
</evidence>
<dbReference type="Proteomes" id="UP000823824">
    <property type="component" value="Unassembled WGS sequence"/>
</dbReference>
<reference evidence="2" key="1">
    <citation type="journal article" date="2021" name="PeerJ">
        <title>Extensive microbial diversity within the chicken gut microbiome revealed by metagenomics and culture.</title>
        <authorList>
            <person name="Gilroy R."/>
            <person name="Ravi A."/>
            <person name="Getino M."/>
            <person name="Pursley I."/>
            <person name="Horton D.L."/>
            <person name="Alikhan N.F."/>
            <person name="Baker D."/>
            <person name="Gharbi K."/>
            <person name="Hall N."/>
            <person name="Watson M."/>
            <person name="Adriaenssens E.M."/>
            <person name="Foster-Nyarko E."/>
            <person name="Jarju S."/>
            <person name="Secka A."/>
            <person name="Antonio M."/>
            <person name="Oren A."/>
            <person name="Chaudhuri R.R."/>
            <person name="La Ragione R."/>
            <person name="Hildebrand F."/>
            <person name="Pallen M.J."/>
        </authorList>
    </citation>
    <scope>NUCLEOTIDE SEQUENCE</scope>
    <source>
        <strain evidence="2">ChiBcec18-1249</strain>
    </source>
</reference>
<proteinExistence type="predicted"/>
<gene>
    <name evidence="2" type="ORF">H9787_06105</name>
</gene>
<protein>
    <recommendedName>
        <fullName evidence="1">RND related beta-barrel domain-containing protein</fullName>
    </recommendedName>
</protein>
<accession>A0A9D2RSP0</accession>
<feature type="domain" description="RND related beta-barrel" evidence="1">
    <location>
        <begin position="252"/>
        <end position="323"/>
    </location>
</feature>
<dbReference type="Pfam" id="PF26011">
    <property type="entry name" value="Beta-barrel_RND_rel"/>
    <property type="match status" value="1"/>
</dbReference>
<sequence length="424" mass="45938">MKTGTLATRLTLAAILLTVLIYFGVNVAAYFNDPFTTTLAYGYTSESAVTVAGYVVREEEVLTGQGDLIYVSRREGEKVSQGGTVALIYPSQEALDNANTLRDLEEQLQQLLQARNLTGGTLATARLDEAVSASLVDFRSELAQGSLEGAASAGEALRSAVLQRSYAYTGTEALEASIASLQAQVSDLTAAGSGGATRITAPQGGIFSSLVDGYETVLTPDMLEDMTCQDYRDLPAASGGGSVGKMIYGTEWYYVTLMRTDDMGSLKVGDSVTLRFQTGLDRDLTMTVERISDEDSGQRLVVFSSSRYLNLTTLLRHQNAQIIFDSYTGIRVPRSAVRILWEDVTDEDGEVVYRTDGTPEQEQVVGVYCLWGTTARFKPVEVVWPVEDYILVTPAEGTTGTRVLRDGDQVITAAEDLYDGKVIE</sequence>
<organism evidence="2 3">
    <name type="scientific">Candidatus Oscillibacter excrementigallinarum</name>
    <dbReference type="NCBI Taxonomy" id="2838716"/>
    <lineage>
        <taxon>Bacteria</taxon>
        <taxon>Bacillati</taxon>
        <taxon>Bacillota</taxon>
        <taxon>Clostridia</taxon>
        <taxon>Eubacteriales</taxon>
        <taxon>Oscillospiraceae</taxon>
        <taxon>Oscillibacter</taxon>
    </lineage>
</organism>
<reference evidence="2" key="2">
    <citation type="submission" date="2021-04" db="EMBL/GenBank/DDBJ databases">
        <authorList>
            <person name="Gilroy R."/>
        </authorList>
    </citation>
    <scope>NUCLEOTIDE SEQUENCE</scope>
    <source>
        <strain evidence="2">ChiBcec18-1249</strain>
    </source>
</reference>
<dbReference type="AlphaFoldDB" id="A0A9D2RSP0"/>
<dbReference type="InterPro" id="IPR058729">
    <property type="entry name" value="Beta-barrel_RND-rel"/>
</dbReference>
<comment type="caution">
    <text evidence="2">The sequence shown here is derived from an EMBL/GenBank/DDBJ whole genome shotgun (WGS) entry which is preliminary data.</text>
</comment>
<name>A0A9D2RSP0_9FIRM</name>
<evidence type="ECO:0000313" key="3">
    <source>
        <dbReference type="Proteomes" id="UP000823824"/>
    </source>
</evidence>